<keyword evidence="2" id="KW-1185">Reference proteome</keyword>
<dbReference type="Proteomes" id="UP000314294">
    <property type="component" value="Unassembled WGS sequence"/>
</dbReference>
<sequence length="69" mass="7814">MGKKLLKTKRNTFSCARMIRLAYGVQLSSREDQTDTSRAAGEKRGLLQEARRLIMTSCTCHTPTCTDNY</sequence>
<organism evidence="1 2">
    <name type="scientific">Liparis tanakae</name>
    <name type="common">Tanaka's snailfish</name>
    <dbReference type="NCBI Taxonomy" id="230148"/>
    <lineage>
        <taxon>Eukaryota</taxon>
        <taxon>Metazoa</taxon>
        <taxon>Chordata</taxon>
        <taxon>Craniata</taxon>
        <taxon>Vertebrata</taxon>
        <taxon>Euteleostomi</taxon>
        <taxon>Actinopterygii</taxon>
        <taxon>Neopterygii</taxon>
        <taxon>Teleostei</taxon>
        <taxon>Neoteleostei</taxon>
        <taxon>Acanthomorphata</taxon>
        <taxon>Eupercaria</taxon>
        <taxon>Perciformes</taxon>
        <taxon>Cottioidei</taxon>
        <taxon>Cottales</taxon>
        <taxon>Liparidae</taxon>
        <taxon>Liparis</taxon>
    </lineage>
</organism>
<name>A0A4Z2ERP2_9TELE</name>
<dbReference type="EMBL" id="SRLO01003405">
    <property type="protein sequence ID" value="TNN31505.1"/>
    <property type="molecule type" value="Genomic_DNA"/>
</dbReference>
<protein>
    <submittedName>
        <fullName evidence="1">Uncharacterized protein</fullName>
    </submittedName>
</protein>
<dbReference type="AlphaFoldDB" id="A0A4Z2ERP2"/>
<gene>
    <name evidence="1" type="ORF">EYF80_058344</name>
</gene>
<proteinExistence type="predicted"/>
<evidence type="ECO:0000313" key="1">
    <source>
        <dbReference type="EMBL" id="TNN31505.1"/>
    </source>
</evidence>
<evidence type="ECO:0000313" key="2">
    <source>
        <dbReference type="Proteomes" id="UP000314294"/>
    </source>
</evidence>
<accession>A0A4Z2ERP2</accession>
<comment type="caution">
    <text evidence="1">The sequence shown here is derived from an EMBL/GenBank/DDBJ whole genome shotgun (WGS) entry which is preliminary data.</text>
</comment>
<reference evidence="1 2" key="1">
    <citation type="submission" date="2019-03" db="EMBL/GenBank/DDBJ databases">
        <title>First draft genome of Liparis tanakae, snailfish: a comprehensive survey of snailfish specific genes.</title>
        <authorList>
            <person name="Kim W."/>
            <person name="Song I."/>
            <person name="Jeong J.-H."/>
            <person name="Kim D."/>
            <person name="Kim S."/>
            <person name="Ryu S."/>
            <person name="Song J.Y."/>
            <person name="Lee S.K."/>
        </authorList>
    </citation>
    <scope>NUCLEOTIDE SEQUENCE [LARGE SCALE GENOMIC DNA]</scope>
    <source>
        <tissue evidence="1">Muscle</tissue>
    </source>
</reference>